<dbReference type="OrthoDB" id="4188106at2759"/>
<reference evidence="1 2" key="1">
    <citation type="submission" date="2015-07" db="EMBL/GenBank/DDBJ databases">
        <title>Emmonsia species relationships and genome sequence.</title>
        <authorList>
            <consortium name="The Broad Institute Genomics Platform"/>
            <person name="Cuomo C.A."/>
            <person name="Munoz J.F."/>
            <person name="Imamovic A."/>
            <person name="Priest M.E."/>
            <person name="Young S."/>
            <person name="Clay O.K."/>
            <person name="McEwen J.G."/>
        </authorList>
    </citation>
    <scope>NUCLEOTIDE SEQUENCE [LARGE SCALE GENOMIC DNA]</scope>
    <source>
        <strain evidence="1 2">UAMH 9510</strain>
    </source>
</reference>
<keyword evidence="2" id="KW-1185">Reference proteome</keyword>
<dbReference type="VEuPathDB" id="FungiDB:AJ78_08716"/>
<dbReference type="STRING" id="1447872.A0A1J9PQN3"/>
<evidence type="ECO:0000313" key="2">
    <source>
        <dbReference type="Proteomes" id="UP000182235"/>
    </source>
</evidence>
<comment type="caution">
    <text evidence="1">The sequence shown here is derived from an EMBL/GenBank/DDBJ whole genome shotgun (WGS) entry which is preliminary data.</text>
</comment>
<sequence>MSLKIKARMLDVPVFHQPERTGNEYRTLEKTLLKGSTWSGYLKHLHLMTGLKYSLTQYVWRRSLINAINNKAPFFVRDQVVDHEFNTVQYYLDTIIRFDLEAAVIKLLFNKMVQKAAHGLFLNTNITVFMKLINELKRKITENSKIRELIKCSKELI</sequence>
<dbReference type="EMBL" id="LGRN01000918">
    <property type="protein sequence ID" value="OJD10155.1"/>
    <property type="molecule type" value="Genomic_DNA"/>
</dbReference>
<protein>
    <submittedName>
        <fullName evidence="1">Uncharacterized protein</fullName>
    </submittedName>
</protein>
<dbReference type="PANTHER" id="PTHR37535">
    <property type="entry name" value="FLUG DOMAIN PROTEIN"/>
    <property type="match status" value="1"/>
</dbReference>
<dbReference type="Proteomes" id="UP000182235">
    <property type="component" value="Unassembled WGS sequence"/>
</dbReference>
<dbReference type="PANTHER" id="PTHR37535:SF3">
    <property type="entry name" value="FLUG DOMAIN-CONTAINING PROTEIN"/>
    <property type="match status" value="1"/>
</dbReference>
<organism evidence="1 2">
    <name type="scientific">Emergomyces pasteurianus Ep9510</name>
    <dbReference type="NCBI Taxonomy" id="1447872"/>
    <lineage>
        <taxon>Eukaryota</taxon>
        <taxon>Fungi</taxon>
        <taxon>Dikarya</taxon>
        <taxon>Ascomycota</taxon>
        <taxon>Pezizomycotina</taxon>
        <taxon>Eurotiomycetes</taxon>
        <taxon>Eurotiomycetidae</taxon>
        <taxon>Onygenales</taxon>
        <taxon>Ajellomycetaceae</taxon>
        <taxon>Emergomyces</taxon>
    </lineage>
</organism>
<evidence type="ECO:0000313" key="1">
    <source>
        <dbReference type="EMBL" id="OJD10155.1"/>
    </source>
</evidence>
<gene>
    <name evidence="1" type="ORF">AJ78_08716</name>
</gene>
<proteinExistence type="predicted"/>
<dbReference type="AlphaFoldDB" id="A0A1J9PQN3"/>
<dbReference type="Pfam" id="PF11917">
    <property type="entry name" value="DUF3435"/>
    <property type="match status" value="1"/>
</dbReference>
<dbReference type="InterPro" id="IPR021842">
    <property type="entry name" value="DUF3435"/>
</dbReference>
<name>A0A1J9PQN3_9EURO</name>
<accession>A0A1J9PQN3</accession>